<comment type="catalytic activity">
    <reaction evidence="9">
        <text>GMP + ATP = GDP + ADP</text>
        <dbReference type="Rhea" id="RHEA:20780"/>
        <dbReference type="ChEBI" id="CHEBI:30616"/>
        <dbReference type="ChEBI" id="CHEBI:58115"/>
        <dbReference type="ChEBI" id="CHEBI:58189"/>
        <dbReference type="ChEBI" id="CHEBI:456216"/>
        <dbReference type="EC" id="2.7.4.8"/>
    </reaction>
</comment>
<reference evidence="11 12" key="1">
    <citation type="submission" date="2015-11" db="EMBL/GenBank/DDBJ databases">
        <title>Draft genome sequence of Agrobacterium sp. R89-1.</title>
        <authorList>
            <person name="Zahradnik J."/>
            <person name="Kyslikova E."/>
            <person name="Palyzova A."/>
            <person name="Kyslik P."/>
        </authorList>
    </citation>
    <scope>NUCLEOTIDE SEQUENCE [LARGE SCALE GENOMIC DNA]</scope>
    <source>
        <strain evidence="11 12">R89-1</strain>
    </source>
</reference>
<keyword evidence="12" id="KW-1185">Reference proteome</keyword>
<dbReference type="Gene3D" id="3.30.63.10">
    <property type="entry name" value="Guanylate Kinase phosphate binding domain"/>
    <property type="match status" value="1"/>
</dbReference>
<keyword evidence="7 9" id="KW-0067">ATP-binding</keyword>
<feature type="binding site" evidence="9">
    <location>
        <begin position="22"/>
        <end position="29"/>
    </location>
    <ligand>
        <name>ATP</name>
        <dbReference type="ChEBI" id="CHEBI:30616"/>
    </ligand>
</feature>
<dbReference type="GO" id="GO:0004385">
    <property type="term" value="F:GMP kinase activity"/>
    <property type="evidence" value="ECO:0007669"/>
    <property type="project" value="UniProtKB-UniRule"/>
</dbReference>
<evidence type="ECO:0000313" key="12">
    <source>
        <dbReference type="Proteomes" id="UP000070498"/>
    </source>
</evidence>
<dbReference type="Pfam" id="PF00625">
    <property type="entry name" value="Guanylate_kin"/>
    <property type="match status" value="1"/>
</dbReference>
<dbReference type="GO" id="GO:0005829">
    <property type="term" value="C:cytosol"/>
    <property type="evidence" value="ECO:0007669"/>
    <property type="project" value="TreeGrafter"/>
</dbReference>
<keyword evidence="5 9" id="KW-0547">Nucleotide-binding</keyword>
<feature type="domain" description="Guanylate kinase-like" evidence="10">
    <location>
        <begin position="15"/>
        <end position="194"/>
    </location>
</feature>
<comment type="subcellular location">
    <subcellularLocation>
        <location evidence="9">Cytoplasm</location>
    </subcellularLocation>
</comment>
<comment type="caution">
    <text evidence="11">The sequence shown here is derived from an EMBL/GenBank/DDBJ whole genome shotgun (WGS) entry which is preliminary data.</text>
</comment>
<evidence type="ECO:0000313" key="11">
    <source>
        <dbReference type="EMBL" id="KXG86382.1"/>
    </source>
</evidence>
<evidence type="ECO:0000256" key="3">
    <source>
        <dbReference type="ARBA" id="ARBA00016296"/>
    </source>
</evidence>
<evidence type="ECO:0000256" key="8">
    <source>
        <dbReference type="ARBA" id="ARBA00030128"/>
    </source>
</evidence>
<keyword evidence="6 9" id="KW-0418">Kinase</keyword>
<protein>
    <recommendedName>
        <fullName evidence="3 9">Guanylate kinase</fullName>
        <ecNumber evidence="2 9">2.7.4.8</ecNumber>
    </recommendedName>
    <alternativeName>
        <fullName evidence="8 9">GMP kinase</fullName>
    </alternativeName>
</protein>
<evidence type="ECO:0000259" key="10">
    <source>
        <dbReference type="PROSITE" id="PS50052"/>
    </source>
</evidence>
<dbReference type="InterPro" id="IPR008145">
    <property type="entry name" value="GK/Ca_channel_bsu"/>
</dbReference>
<dbReference type="PANTHER" id="PTHR23117:SF13">
    <property type="entry name" value="GUANYLATE KINASE"/>
    <property type="match status" value="1"/>
</dbReference>
<dbReference type="Gene3D" id="3.40.50.300">
    <property type="entry name" value="P-loop containing nucleotide triphosphate hydrolases"/>
    <property type="match status" value="1"/>
</dbReference>
<dbReference type="PROSITE" id="PS00856">
    <property type="entry name" value="GUANYLATE_KINASE_1"/>
    <property type="match status" value="1"/>
</dbReference>
<keyword evidence="9" id="KW-0963">Cytoplasm</keyword>
<dbReference type="PANTHER" id="PTHR23117">
    <property type="entry name" value="GUANYLATE KINASE-RELATED"/>
    <property type="match status" value="1"/>
</dbReference>
<evidence type="ECO:0000256" key="5">
    <source>
        <dbReference type="ARBA" id="ARBA00022741"/>
    </source>
</evidence>
<dbReference type="EMBL" id="LNUW01000016">
    <property type="protein sequence ID" value="KXG86382.1"/>
    <property type="molecule type" value="Genomic_DNA"/>
</dbReference>
<dbReference type="STRING" id="2052828.ATO67_02800"/>
<comment type="function">
    <text evidence="9">Essential for recycling GMP and indirectly, cGMP.</text>
</comment>
<proteinExistence type="inferred from homology"/>
<dbReference type="RefSeq" id="WP_067643912.1">
    <property type="nucleotide sequence ID" value="NZ_KQ961023.1"/>
</dbReference>
<dbReference type="EC" id="2.7.4.8" evidence="2 9"/>
<evidence type="ECO:0000256" key="4">
    <source>
        <dbReference type="ARBA" id="ARBA00022679"/>
    </source>
</evidence>
<dbReference type="InterPro" id="IPR017665">
    <property type="entry name" value="Guanylate_kinase"/>
</dbReference>
<dbReference type="InterPro" id="IPR008144">
    <property type="entry name" value="Guanylate_kin-like_dom"/>
</dbReference>
<accession>A0A135P4N7</accession>
<dbReference type="InterPro" id="IPR027417">
    <property type="entry name" value="P-loop_NTPase"/>
</dbReference>
<dbReference type="SUPFAM" id="SSF52540">
    <property type="entry name" value="P-loop containing nucleoside triphosphate hydrolases"/>
    <property type="match status" value="1"/>
</dbReference>
<evidence type="ECO:0000256" key="7">
    <source>
        <dbReference type="ARBA" id="ARBA00022840"/>
    </source>
</evidence>
<gene>
    <name evidence="9" type="primary">gmk</name>
    <name evidence="11" type="ORF">ATO67_02800</name>
</gene>
<dbReference type="Proteomes" id="UP000070498">
    <property type="component" value="Unassembled WGS sequence"/>
</dbReference>
<evidence type="ECO:0000256" key="1">
    <source>
        <dbReference type="ARBA" id="ARBA00005790"/>
    </source>
</evidence>
<organism evidence="11 12">
    <name type="scientific">Agrobacterium bohemicum</name>
    <dbReference type="NCBI Taxonomy" id="2052828"/>
    <lineage>
        <taxon>Bacteria</taxon>
        <taxon>Pseudomonadati</taxon>
        <taxon>Pseudomonadota</taxon>
        <taxon>Alphaproteobacteria</taxon>
        <taxon>Hyphomicrobiales</taxon>
        <taxon>Rhizobiaceae</taxon>
        <taxon>Rhizobium/Agrobacterium group</taxon>
        <taxon>Agrobacterium</taxon>
    </lineage>
</organism>
<dbReference type="CDD" id="cd00071">
    <property type="entry name" value="GMPK"/>
    <property type="match status" value="1"/>
</dbReference>
<dbReference type="AlphaFoldDB" id="A0A135P4N7"/>
<dbReference type="NCBIfam" id="TIGR03263">
    <property type="entry name" value="guanyl_kin"/>
    <property type="match status" value="1"/>
</dbReference>
<evidence type="ECO:0000256" key="9">
    <source>
        <dbReference type="HAMAP-Rule" id="MF_00328"/>
    </source>
</evidence>
<dbReference type="InterPro" id="IPR020590">
    <property type="entry name" value="Guanylate_kinase_CS"/>
</dbReference>
<dbReference type="SMART" id="SM00072">
    <property type="entry name" value="GuKc"/>
    <property type="match status" value="1"/>
</dbReference>
<sequence>MASASIPPVHIARRGLMLVISSPSGAGKSTIARNLLEKDKNISLSVSVTTRARRQSEIDGIHYHFISKREFERLRDSEALLEWAEVHGNYYGTPREAVEVAMAEGKDMLFDIDWQGAEQLQDKMKADVVSIFILPPTMTELQSRLHRRAEDTEEVIQTRLANSRSEIEHWRDYDYVILNDDLQAAFEAIEAIVKAERVRRDRRHGMFDFVRELLEEVPALPVR</sequence>
<name>A0A135P4N7_9HYPH</name>
<evidence type="ECO:0000256" key="2">
    <source>
        <dbReference type="ARBA" id="ARBA00012961"/>
    </source>
</evidence>
<evidence type="ECO:0000256" key="6">
    <source>
        <dbReference type="ARBA" id="ARBA00022777"/>
    </source>
</evidence>
<dbReference type="FunFam" id="3.30.63.10:FF:000002">
    <property type="entry name" value="Guanylate kinase 1"/>
    <property type="match status" value="1"/>
</dbReference>
<dbReference type="PROSITE" id="PS50052">
    <property type="entry name" value="GUANYLATE_KINASE_2"/>
    <property type="match status" value="1"/>
</dbReference>
<keyword evidence="4 9" id="KW-0808">Transferase</keyword>
<dbReference type="HAMAP" id="MF_00328">
    <property type="entry name" value="Guanylate_kinase"/>
    <property type="match status" value="1"/>
</dbReference>
<comment type="similarity">
    <text evidence="1 9">Belongs to the guanylate kinase family.</text>
</comment>
<dbReference type="GO" id="GO:0005524">
    <property type="term" value="F:ATP binding"/>
    <property type="evidence" value="ECO:0007669"/>
    <property type="project" value="UniProtKB-UniRule"/>
</dbReference>